<dbReference type="Pfam" id="PF07589">
    <property type="entry name" value="PEP-CTERM"/>
    <property type="match status" value="1"/>
</dbReference>
<dbReference type="InParanoid" id="B4D5N2"/>
<comment type="caution">
    <text evidence="3">The sequence shown here is derived from an EMBL/GenBank/DDBJ whole genome shotgun (WGS) entry which is preliminary data.</text>
</comment>
<dbReference type="EMBL" id="ABVL01000013">
    <property type="protein sequence ID" value="EDY18437.1"/>
    <property type="molecule type" value="Genomic_DNA"/>
</dbReference>
<feature type="domain" description="Ice-binding protein C-terminal" evidence="2">
    <location>
        <begin position="290"/>
        <end position="313"/>
    </location>
</feature>
<sequence length="317" mass="32784" precursor="true">MNTKAYLTICALLAYFQGLPFSARASSATTYNIHEQESLQQTGSASFSNGYTPLGGFYVSQFSMVAAIDTGGASLSAAPILGYPNGGSITFSTGPSSAPNWATGNGYHIYHWGAPFATQAALNTQYGTGNFSLTLGNATVTPTLSLNTVNPVYPSSPTLTSGGTWSGTNLLIDPTATTVLTFNTSSFTAYSAATGSSTSAAQIKFEFVDSNLEPISAPSVSQNGLGKSDPALTSFTIAPGTLVPGQTYNFQANYTAYDTVNNASFTGTGISGNPVGLAGELTTTFITIQAVPEPASAVLLLGSGLIFLLKRRRHLAH</sequence>
<proteinExistence type="predicted"/>
<protein>
    <recommendedName>
        <fullName evidence="2">Ice-binding protein C-terminal domain-containing protein</fullName>
    </recommendedName>
</protein>
<keyword evidence="4" id="KW-1185">Reference proteome</keyword>
<organism evidence="3 4">
    <name type="scientific">Chthoniobacter flavus Ellin428</name>
    <dbReference type="NCBI Taxonomy" id="497964"/>
    <lineage>
        <taxon>Bacteria</taxon>
        <taxon>Pseudomonadati</taxon>
        <taxon>Verrucomicrobiota</taxon>
        <taxon>Spartobacteria</taxon>
        <taxon>Chthoniobacterales</taxon>
        <taxon>Chthoniobacteraceae</taxon>
        <taxon>Chthoniobacter</taxon>
    </lineage>
</organism>
<feature type="chain" id="PRO_5002803184" description="Ice-binding protein C-terminal domain-containing protein" evidence="1">
    <location>
        <begin position="26"/>
        <end position="317"/>
    </location>
</feature>
<feature type="signal peptide" evidence="1">
    <location>
        <begin position="1"/>
        <end position="25"/>
    </location>
</feature>
<reference evidence="3 4" key="1">
    <citation type="journal article" date="2011" name="J. Bacteriol.">
        <title>Genome sequence of Chthoniobacter flavus Ellin428, an aerobic heterotrophic soil bacterium.</title>
        <authorList>
            <person name="Kant R."/>
            <person name="van Passel M.W."/>
            <person name="Palva A."/>
            <person name="Lucas S."/>
            <person name="Lapidus A."/>
            <person name="Glavina Del Rio T."/>
            <person name="Dalin E."/>
            <person name="Tice H."/>
            <person name="Bruce D."/>
            <person name="Goodwin L."/>
            <person name="Pitluck S."/>
            <person name="Larimer F.W."/>
            <person name="Land M.L."/>
            <person name="Hauser L."/>
            <person name="Sangwan P."/>
            <person name="de Vos W.M."/>
            <person name="Janssen P.H."/>
            <person name="Smidt H."/>
        </authorList>
    </citation>
    <scope>NUCLEOTIDE SEQUENCE [LARGE SCALE GENOMIC DNA]</scope>
    <source>
        <strain evidence="3 4">Ellin428</strain>
    </source>
</reference>
<dbReference type="AlphaFoldDB" id="B4D5N2"/>
<evidence type="ECO:0000313" key="4">
    <source>
        <dbReference type="Proteomes" id="UP000005824"/>
    </source>
</evidence>
<dbReference type="STRING" id="497964.CfE428DRAFT_4221"/>
<dbReference type="NCBIfam" id="TIGR02595">
    <property type="entry name" value="PEP_CTERM"/>
    <property type="match status" value="1"/>
</dbReference>
<dbReference type="InterPro" id="IPR013424">
    <property type="entry name" value="Ice-binding_C"/>
</dbReference>
<dbReference type="RefSeq" id="WP_006981545.1">
    <property type="nucleotide sequence ID" value="NZ_ABVL01000013.1"/>
</dbReference>
<accession>B4D5N2</accession>
<evidence type="ECO:0000256" key="1">
    <source>
        <dbReference type="SAM" id="SignalP"/>
    </source>
</evidence>
<name>B4D5N2_9BACT</name>
<dbReference type="Proteomes" id="UP000005824">
    <property type="component" value="Unassembled WGS sequence"/>
</dbReference>
<gene>
    <name evidence="3" type="ORF">CfE428DRAFT_4221</name>
</gene>
<keyword evidence="1" id="KW-0732">Signal</keyword>
<evidence type="ECO:0000259" key="2">
    <source>
        <dbReference type="Pfam" id="PF07589"/>
    </source>
</evidence>
<evidence type="ECO:0000313" key="3">
    <source>
        <dbReference type="EMBL" id="EDY18437.1"/>
    </source>
</evidence>